<comment type="caution">
    <text evidence="9">Lacks conserved residue(s) required for the propagation of feature annotation.</text>
</comment>
<comment type="subcellular location">
    <molecule>Capsid scaffolding protein</molecule>
    <subcellularLocation>
        <location evidence="9">Host cytoplasm</location>
    </subcellularLocation>
</comment>
<feature type="chain" id="PRO_5041756589" description="Assemblin" evidence="9">
    <location>
        <begin position="1"/>
        <end position="239"/>
    </location>
</feature>
<dbReference type="RefSeq" id="YP_010798666.1">
    <property type="nucleotide sequence ID" value="NC_076509.1"/>
</dbReference>
<dbReference type="GO" id="GO:0042802">
    <property type="term" value="F:identical protein binding"/>
    <property type="evidence" value="ECO:0007669"/>
    <property type="project" value="UniProtKB-UniRule"/>
</dbReference>
<keyword evidence="1 9" id="KW-0597">Phosphoprotein</keyword>
<evidence type="ECO:0000313" key="12">
    <source>
        <dbReference type="Proteomes" id="UP000828786"/>
    </source>
</evidence>
<sequence length="580" mass="59821">MAAEAAARASMPVYVSGYLALYGMGDGGELVLTREQVARALPPAAPLPINIDHVGTCEVGEVLAIVDDDTGVFFVGVINCPQLADVLSSVAHPEFFGDDAAALTPRERFLYLVSNYLPSASLSSRRLAPGEEADGTLFAHVALCVLGRRVGTIVTYDATPEASVAPFRRLSPAARAALLADAETARAALGDRAWAVDREALARTLLSTAVNNMLVRDKWNTVARRRREAGIAGHTYLQASAVFRLVGGEEPPAGGGARERAQKRAPAASVCIALPVADGRALQPELPPPESDMSGAHPAPAPAAHPAPVGDYVYVPTAQYNQLVVSQARAGAPPPPYFVPGPPVAPGLGATAPLHTAGVPWGPGYGFPPAAALEGQLMALAGAIADSRRLHAHGADGPGEYDGAPERRCAKRRRYNWDAPRCRGDDEPAYYPGEGPPADAAPPYYSRHPPPAAHYYHHSPPPHPSPPPPPAHALSKLASAVASLQQEVSQLRAGHSHGPACAPAPSPAPAPQPGPPVAPPPLGAGPSPAPAPAAPGPAPAGLPEELRAAATVDASAVSGLPPPAATDAAEIFVAQMMRHR</sequence>
<evidence type="ECO:0000256" key="7">
    <source>
        <dbReference type="ARBA" id="ARBA00022950"/>
    </source>
</evidence>
<keyword evidence="3 9" id="KW-1188">Viral release from host cell</keyword>
<keyword evidence="12" id="KW-1185">Reference proteome</keyword>
<evidence type="ECO:0000256" key="9">
    <source>
        <dbReference type="HAMAP-Rule" id="MF_04008"/>
    </source>
</evidence>
<proteinExistence type="inferred from homology"/>
<keyword evidence="8 9" id="KW-1035">Host cytoplasm</keyword>
<keyword evidence="7 9" id="KW-0118">Viral capsid assembly</keyword>
<dbReference type="GO" id="GO:0019076">
    <property type="term" value="P:viral release from host cell"/>
    <property type="evidence" value="ECO:0007669"/>
    <property type="project" value="UniProtKB-UniRule"/>
</dbReference>
<dbReference type="KEGG" id="vg:80536915"/>
<dbReference type="GO" id="GO:0042025">
    <property type="term" value="C:host cell nucleus"/>
    <property type="evidence" value="ECO:0007669"/>
    <property type="project" value="UniProtKB-SubCell"/>
</dbReference>
<comment type="PTM">
    <text evidence="9">Capsid scaffolding protein: Capsid scaffolding protein is cleaved by assemblin after formation of the spherical procapsid. As a result, the capsid obtains its mature, icosahedral shape. Cleavages occur at two or more sites: release (R-site) and maturation (M-site).</text>
</comment>
<evidence type="ECO:0000256" key="10">
    <source>
        <dbReference type="SAM" id="MobiDB-lite"/>
    </source>
</evidence>
<dbReference type="Proteomes" id="UP000828786">
    <property type="component" value="Segment"/>
</dbReference>
<comment type="domain">
    <text evidence="9">Region of interaction between pPR and pAP is called Amino conserved domain (ACD). The region of interaction with major capsid protein is called carboxyl conserved domain (CCD).</text>
</comment>
<feature type="chain" id="PRO_5041756587" description="Assembly protein" evidence="9">
    <location>
        <begin position="240"/>
        <end position="580"/>
    </location>
</feature>
<dbReference type="HAMAP" id="MF_04008">
    <property type="entry name" value="HSV_SCAF"/>
    <property type="match status" value="1"/>
</dbReference>
<comment type="catalytic activity">
    <reaction evidence="9">
        <text>Cleaves -Ala-|-Ser- and -Ala-|-Ala- bonds in the scaffold protein.</text>
        <dbReference type="EC" id="3.4.21.97"/>
    </reaction>
</comment>
<feature type="compositionally biased region" description="Pro residues" evidence="10">
    <location>
        <begin position="502"/>
        <end position="540"/>
    </location>
</feature>
<feature type="compositionally biased region" description="Pro residues" evidence="10">
    <location>
        <begin position="459"/>
        <end position="471"/>
    </location>
</feature>
<dbReference type="GeneID" id="80536915"/>
<comment type="subunit">
    <molecule>Assembly protein</molecule>
    <text evidence="9">Homomultimer. Interacts with major capsid protein.</text>
</comment>
<comment type="function">
    <text evidence="9">Assemblin: Protease that plays an essential role in virion assembly within the nucleus. Catalyzes the cleavage of the assembly protein after formation of the spherical procapsid. By that cleavage, the capsid matures and gains its icosahedral shape. The cleavage sites seem to include -Ala-Ser-, -Ala-Ala-, as well as Ala-Thr bonds. Assemblin and cleavages products are evicted from the capsid before or during DNA packaging.</text>
</comment>
<dbReference type="GO" id="GO:0004252">
    <property type="term" value="F:serine-type endopeptidase activity"/>
    <property type="evidence" value="ECO:0007669"/>
    <property type="project" value="UniProtKB-UniRule"/>
</dbReference>
<comment type="similarity">
    <text evidence="9">Belongs to the herpesviridae capsid scaffolding protein family.</text>
</comment>
<comment type="function">
    <text evidence="9">Assembly protein: Plays a major role in capsid assembly. Acts as a scaffold protein by binding major capsid protein. Multimerizes in the nucleus such as major capsid protein forms the icosahedral T=16 capsid. Cleaved by assemblin after capsid completion. The cleavages products are evicted from the capsid before or during DNA packaging.</text>
</comment>
<dbReference type="GO" id="GO:0006508">
    <property type="term" value="P:proteolysis"/>
    <property type="evidence" value="ECO:0007669"/>
    <property type="project" value="UniProtKB-KW"/>
</dbReference>
<evidence type="ECO:0000256" key="5">
    <source>
        <dbReference type="ARBA" id="ARBA00022801"/>
    </source>
</evidence>
<evidence type="ECO:0000256" key="2">
    <source>
        <dbReference type="ARBA" id="ARBA00022562"/>
    </source>
</evidence>
<dbReference type="SUPFAM" id="SSF50789">
    <property type="entry name" value="Herpes virus serine proteinase, assemblin"/>
    <property type="match status" value="1"/>
</dbReference>
<comment type="subunit">
    <molecule>Assemblin</molecule>
    <text evidence="9">Exists in a monomer-dimer equilibrium with the dimer being the active species.</text>
</comment>
<feature type="region of interest" description="Disordered" evidence="10">
    <location>
        <begin position="418"/>
        <end position="473"/>
    </location>
</feature>
<dbReference type="EC" id="3.4.21.97" evidence="9"/>
<dbReference type="Gene3D" id="3.20.16.10">
    <property type="entry name" value="Herpesvirus/Caudovirus protease domain"/>
    <property type="match status" value="1"/>
</dbReference>
<feature type="active site" description="Charge relay system" evidence="9">
    <location>
        <position position="121"/>
    </location>
</feature>
<evidence type="ECO:0000313" key="11">
    <source>
        <dbReference type="EMBL" id="QBM10874.1"/>
    </source>
</evidence>
<feature type="active site" description="Charge relay system" evidence="9">
    <location>
        <position position="53"/>
    </location>
</feature>
<evidence type="ECO:0000256" key="1">
    <source>
        <dbReference type="ARBA" id="ARBA00022553"/>
    </source>
</evidence>
<evidence type="ECO:0000256" key="8">
    <source>
        <dbReference type="ARBA" id="ARBA00023200"/>
    </source>
</evidence>
<dbReference type="InterPro" id="IPR035443">
    <property type="entry name" value="Herpes_virus_sf"/>
</dbReference>
<keyword evidence="4 9" id="KW-0645">Protease</keyword>
<evidence type="ECO:0000256" key="6">
    <source>
        <dbReference type="ARBA" id="ARBA00022825"/>
    </source>
</evidence>
<organism evidence="11 12">
    <name type="scientific">Caprine alphaherpesvirus 1</name>
    <dbReference type="NCBI Taxonomy" id="39944"/>
    <lineage>
        <taxon>Viruses</taxon>
        <taxon>Duplodnaviria</taxon>
        <taxon>Heunggongvirae</taxon>
        <taxon>Peploviricota</taxon>
        <taxon>Herviviricetes</taxon>
        <taxon>Herpesvirales</taxon>
        <taxon>Orthoherpesviridae</taxon>
        <taxon>Alphaherpesvirinae</taxon>
        <taxon>Varicellovirus</taxon>
        <taxon>Varicellovirus caprinealpha1</taxon>
    </lineage>
</organism>
<dbReference type="FunFam" id="3.20.16.10:FF:000001">
    <property type="entry name" value="Capsid scaffolding protein"/>
    <property type="match status" value="1"/>
</dbReference>
<evidence type="ECO:0000256" key="3">
    <source>
        <dbReference type="ARBA" id="ARBA00022612"/>
    </source>
</evidence>
<dbReference type="InterPro" id="IPR001847">
    <property type="entry name" value="Peptidase_S21"/>
</dbReference>
<keyword evidence="5 9" id="KW-0378">Hydrolase</keyword>
<comment type="subunit">
    <molecule>Capsid scaffolding protein</molecule>
    <text evidence="9">Homomultimer. Interacts with major capsid protein.</text>
</comment>
<gene>
    <name evidence="11" type="primary">UL26</name>
</gene>
<feature type="compositionally biased region" description="Low complexity" evidence="10">
    <location>
        <begin position="429"/>
        <end position="447"/>
    </location>
</feature>
<keyword evidence="6 9" id="KW-0720">Serine protease</keyword>
<feature type="region of interest" description="Disordered" evidence="10">
    <location>
        <begin position="281"/>
        <end position="303"/>
    </location>
</feature>
<comment type="subcellular location">
    <molecule>Assemblin</molecule>
    <subcellularLocation>
        <location evidence="9">Host nucleus</location>
    </subcellularLocation>
</comment>
<dbReference type="EMBL" id="MG989243">
    <property type="protein sequence ID" value="QBM10874.1"/>
    <property type="molecule type" value="Genomic_DNA"/>
</dbReference>
<dbReference type="PRINTS" id="PR00236">
    <property type="entry name" value="HSVCAPSIDP40"/>
</dbReference>
<dbReference type="GO" id="GO:0039708">
    <property type="term" value="P:nuclear capsid assembly"/>
    <property type="evidence" value="ECO:0007669"/>
    <property type="project" value="UniProtKB-ARBA"/>
</dbReference>
<comment type="subcellular location">
    <molecule>Assembly protein</molecule>
    <subcellularLocation>
        <location evidence="9">Host nucleus</location>
    </subcellularLocation>
</comment>
<feature type="site" description="Cleavage; by assemblin; Release site" evidence="9">
    <location>
        <begin position="239"/>
        <end position="240"/>
    </location>
</feature>
<reference evidence="11 12" key="1">
    <citation type="submission" date="2018-02" db="EMBL/GenBank/DDBJ databases">
        <title>A novel caprine herpesvirus isolated from goats in China.</title>
        <authorList>
            <person name="Hao F."/>
            <person name="Mao L."/>
            <person name="Li W."/>
        </authorList>
    </citation>
    <scope>NUCLEOTIDE SEQUENCE [LARGE SCALE GENOMIC DNA]</scope>
    <source>
        <strain evidence="11 12">JSHA1405</strain>
    </source>
</reference>
<evidence type="ECO:0000256" key="4">
    <source>
        <dbReference type="ARBA" id="ARBA00022670"/>
    </source>
</evidence>
<dbReference type="Pfam" id="PF00716">
    <property type="entry name" value="Peptidase_S21"/>
    <property type="match status" value="1"/>
</dbReference>
<comment type="function">
    <text evidence="9">Capsid scaffolding protein: Acts as a scaffold protein by binding major capsid protein in the cytoplasm, inducing the nuclear localization of both proteins. Multimerizes in the nucleus such as major capsid protein forms the icosahedral T=16 capsid. Autocatalytic cleavage releases the assembly protein, and subsequently abolishes interaction with major capsid protein. Cleavages products are evicted from the capsid before or during DNA packaging.</text>
</comment>
<keyword evidence="2 9" id="KW-1048">Host nucleus</keyword>
<protein>
    <recommendedName>
        <fullName evidence="9">Capsid scaffolding protein</fullName>
    </recommendedName>
    <alternativeName>
        <fullName evidence="9">Protease precursor</fullName>
        <shortName evidence="9">pPR</shortName>
    </alternativeName>
    <component>
        <recommendedName>
            <fullName evidence="9">Assemblin</fullName>
            <ecNumber evidence="9">3.4.21.97</ecNumber>
        </recommendedName>
        <alternativeName>
            <fullName evidence="9">Protease</fullName>
            <shortName evidence="9">Pr</shortName>
        </alternativeName>
    </component>
    <component>
        <recommendedName>
            <fullName evidence="9">Assembly protein</fullName>
            <shortName evidence="9">AP</shortName>
        </recommendedName>
        <alternativeName>
            <fullName evidence="9">Capsid assembly protein</fullName>
        </alternativeName>
    </component>
</protein>
<feature type="chain" id="PRO_5041756588" description="Capsid scaffolding protein" evidence="9">
    <location>
        <begin position="1"/>
        <end position="580"/>
    </location>
</feature>
<accession>A0AAE6D031</accession>
<feature type="active site" description="Charge relay system" evidence="9">
    <location>
        <position position="140"/>
    </location>
</feature>
<feature type="region of interest" description="Disordered" evidence="10">
    <location>
        <begin position="488"/>
        <end position="547"/>
    </location>
</feature>
<feature type="region of interest" description="Interaction with major capsid protein" evidence="9">
    <location>
        <begin position="560"/>
        <end position="580"/>
    </location>
</feature>
<name>A0AAE6D031_9ALPH</name>
<dbReference type="GO" id="GO:0030430">
    <property type="term" value="C:host cell cytoplasm"/>
    <property type="evidence" value="ECO:0007669"/>
    <property type="project" value="UniProtKB-SubCell"/>
</dbReference>